<evidence type="ECO:0000313" key="1">
    <source>
        <dbReference type="EMBL" id="KAF2665343.1"/>
    </source>
</evidence>
<name>A0A6A6U246_9PEZI</name>
<evidence type="ECO:0000313" key="2">
    <source>
        <dbReference type="Proteomes" id="UP000799302"/>
    </source>
</evidence>
<dbReference type="OrthoDB" id="4142625at2759"/>
<keyword evidence="2" id="KW-1185">Reference proteome</keyword>
<reference evidence="1" key="1">
    <citation type="journal article" date="2020" name="Stud. Mycol.">
        <title>101 Dothideomycetes genomes: a test case for predicting lifestyles and emergence of pathogens.</title>
        <authorList>
            <person name="Haridas S."/>
            <person name="Albert R."/>
            <person name="Binder M."/>
            <person name="Bloem J."/>
            <person name="Labutti K."/>
            <person name="Salamov A."/>
            <person name="Andreopoulos B."/>
            <person name="Baker S."/>
            <person name="Barry K."/>
            <person name="Bills G."/>
            <person name="Bluhm B."/>
            <person name="Cannon C."/>
            <person name="Castanera R."/>
            <person name="Culley D."/>
            <person name="Daum C."/>
            <person name="Ezra D."/>
            <person name="Gonzalez J."/>
            <person name="Henrissat B."/>
            <person name="Kuo A."/>
            <person name="Liang C."/>
            <person name="Lipzen A."/>
            <person name="Lutzoni F."/>
            <person name="Magnuson J."/>
            <person name="Mondo S."/>
            <person name="Nolan M."/>
            <person name="Ohm R."/>
            <person name="Pangilinan J."/>
            <person name="Park H.-J."/>
            <person name="Ramirez L."/>
            <person name="Alfaro M."/>
            <person name="Sun H."/>
            <person name="Tritt A."/>
            <person name="Yoshinaga Y."/>
            <person name="Zwiers L.-H."/>
            <person name="Turgeon B."/>
            <person name="Goodwin S."/>
            <person name="Spatafora J."/>
            <person name="Crous P."/>
            <person name="Grigoriev I."/>
        </authorList>
    </citation>
    <scope>NUCLEOTIDE SEQUENCE</scope>
    <source>
        <strain evidence="1">CBS 115976</strain>
    </source>
</reference>
<proteinExistence type="predicted"/>
<dbReference type="Proteomes" id="UP000799302">
    <property type="component" value="Unassembled WGS sequence"/>
</dbReference>
<sequence length="299" mass="33940">MNRYAWMTGEHGMLWNFHDNKVEKPCKGECVILKQFSGLEYANGTEAMIDSGMWLHHMIHLVTGPNRWDPVCYNRWYSSPHFGVNGVPWKTERYFSSGNERSVFNFNADGKDLSSGTGYYVGPDDTFDYLVDLMNMNMEDKVVYLTMTYDILDGPLRPGWKNTKVVWLDADACGLSELPPPVEKGKFEMTSVPWKPNFEGKVIAAVGHLHDGGTDIEIRTNNNTQLCNSNARYAETPQYKFTWGKMGDDELAVDHISSMSHCGVKDTMLSKDQEWSISGKYDFDQRAGNLDHGKQSEVS</sequence>
<gene>
    <name evidence="1" type="ORF">BT63DRAFT_62241</name>
</gene>
<dbReference type="AlphaFoldDB" id="A0A6A6U246"/>
<organism evidence="1 2">
    <name type="scientific">Microthyrium microscopicum</name>
    <dbReference type="NCBI Taxonomy" id="703497"/>
    <lineage>
        <taxon>Eukaryota</taxon>
        <taxon>Fungi</taxon>
        <taxon>Dikarya</taxon>
        <taxon>Ascomycota</taxon>
        <taxon>Pezizomycotina</taxon>
        <taxon>Dothideomycetes</taxon>
        <taxon>Dothideomycetes incertae sedis</taxon>
        <taxon>Microthyriales</taxon>
        <taxon>Microthyriaceae</taxon>
        <taxon>Microthyrium</taxon>
    </lineage>
</organism>
<accession>A0A6A6U246</accession>
<dbReference type="EMBL" id="MU004240">
    <property type="protein sequence ID" value="KAF2665343.1"/>
    <property type="molecule type" value="Genomic_DNA"/>
</dbReference>
<protein>
    <submittedName>
        <fullName evidence="1">Uncharacterized protein</fullName>
    </submittedName>
</protein>